<sequence>MYELQRTHHKGRSSLNRSKKKLLQQTLHIGRSSVSKSKKKVVKLDSNVTVHLNSLATFLNSDLDEPKQNKKRQKKGGSGLLAPLPLSDALMKFFGTGESTLSRADVVKKMWEYIKQNDLQDPSDKRRVLCDDKLKELFDVDSFHGFSVSKLLTAHFVKTE</sequence>
<keyword evidence="3" id="KW-0804">Transcription</keyword>
<comment type="caution">
    <text evidence="6">The sequence shown here is derived from an EMBL/GenBank/DDBJ whole genome shotgun (WGS) entry which is preliminary data.</text>
</comment>
<dbReference type="Proteomes" id="UP000237105">
    <property type="component" value="Unassembled WGS sequence"/>
</dbReference>
<evidence type="ECO:0000256" key="4">
    <source>
        <dbReference type="ARBA" id="ARBA00023242"/>
    </source>
</evidence>
<gene>
    <name evidence="6" type="ORF">PanWU01x14_231800</name>
</gene>
<dbReference type="InterPro" id="IPR003121">
    <property type="entry name" value="SWIB_MDM2_domain"/>
</dbReference>
<protein>
    <submittedName>
        <fullName evidence="6">p53 negative regulator</fullName>
    </submittedName>
</protein>
<evidence type="ECO:0000256" key="3">
    <source>
        <dbReference type="ARBA" id="ARBA00023163"/>
    </source>
</evidence>
<proteinExistence type="predicted"/>
<accession>A0A2P5BK75</accession>
<evidence type="ECO:0000313" key="7">
    <source>
        <dbReference type="Proteomes" id="UP000237105"/>
    </source>
</evidence>
<dbReference type="EMBL" id="JXTB01000265">
    <property type="protein sequence ID" value="PON49191.1"/>
    <property type="molecule type" value="Genomic_DNA"/>
</dbReference>
<dbReference type="InterPro" id="IPR036885">
    <property type="entry name" value="SWIB_MDM2_dom_sf"/>
</dbReference>
<keyword evidence="2" id="KW-0805">Transcription regulation</keyword>
<dbReference type="InterPro" id="IPR019835">
    <property type="entry name" value="SWIB_domain"/>
</dbReference>
<dbReference type="PANTHER" id="PTHR13844">
    <property type="entry name" value="SWI/SNF-RELATED MATRIX-ASSOCIATED ACTIN-DEPENDENT REGULATOR OF CHROMATIN SUBFAMILY D"/>
    <property type="match status" value="1"/>
</dbReference>
<dbReference type="SMART" id="SM00151">
    <property type="entry name" value="SWIB"/>
    <property type="match status" value="1"/>
</dbReference>
<dbReference type="AlphaFoldDB" id="A0A2P5BK75"/>
<evidence type="ECO:0000313" key="6">
    <source>
        <dbReference type="EMBL" id="PON49191.1"/>
    </source>
</evidence>
<dbReference type="STRING" id="3476.A0A2P5BK75"/>
<dbReference type="OrthoDB" id="10251073at2759"/>
<comment type="subcellular location">
    <subcellularLocation>
        <location evidence="1">Nucleus</location>
    </subcellularLocation>
</comment>
<dbReference type="Pfam" id="PF02201">
    <property type="entry name" value="SWIB"/>
    <property type="match status" value="1"/>
</dbReference>
<keyword evidence="4" id="KW-0539">Nucleus</keyword>
<organism evidence="6 7">
    <name type="scientific">Parasponia andersonii</name>
    <name type="common">Sponia andersonii</name>
    <dbReference type="NCBI Taxonomy" id="3476"/>
    <lineage>
        <taxon>Eukaryota</taxon>
        <taxon>Viridiplantae</taxon>
        <taxon>Streptophyta</taxon>
        <taxon>Embryophyta</taxon>
        <taxon>Tracheophyta</taxon>
        <taxon>Spermatophyta</taxon>
        <taxon>Magnoliopsida</taxon>
        <taxon>eudicotyledons</taxon>
        <taxon>Gunneridae</taxon>
        <taxon>Pentapetalae</taxon>
        <taxon>rosids</taxon>
        <taxon>fabids</taxon>
        <taxon>Rosales</taxon>
        <taxon>Cannabaceae</taxon>
        <taxon>Parasponia</taxon>
    </lineage>
</organism>
<dbReference type="CDD" id="cd10567">
    <property type="entry name" value="SWIB-MDM2_like"/>
    <property type="match status" value="1"/>
</dbReference>
<dbReference type="GO" id="GO:0000500">
    <property type="term" value="C:RNA polymerase I upstream activating factor complex"/>
    <property type="evidence" value="ECO:0007669"/>
    <property type="project" value="UniProtKB-ARBA"/>
</dbReference>
<dbReference type="SUPFAM" id="SSF47592">
    <property type="entry name" value="SWIB/MDM2 domain"/>
    <property type="match status" value="1"/>
</dbReference>
<dbReference type="PROSITE" id="PS51925">
    <property type="entry name" value="SWIB_MDM2"/>
    <property type="match status" value="1"/>
</dbReference>
<evidence type="ECO:0000256" key="2">
    <source>
        <dbReference type="ARBA" id="ARBA00023015"/>
    </source>
</evidence>
<evidence type="ECO:0000256" key="1">
    <source>
        <dbReference type="ARBA" id="ARBA00004123"/>
    </source>
</evidence>
<dbReference type="Gene3D" id="1.10.245.10">
    <property type="entry name" value="SWIB/MDM2 domain"/>
    <property type="match status" value="1"/>
</dbReference>
<feature type="domain" description="DM2" evidence="5">
    <location>
        <begin position="79"/>
        <end position="158"/>
    </location>
</feature>
<dbReference type="GO" id="GO:0001181">
    <property type="term" value="F:RNA polymerase I general transcription initiation factor activity"/>
    <property type="evidence" value="ECO:0007669"/>
    <property type="project" value="UniProtKB-ARBA"/>
</dbReference>
<keyword evidence="7" id="KW-1185">Reference proteome</keyword>
<dbReference type="FunFam" id="1.10.245.10:FF:000004">
    <property type="entry name" value="Upstream activation factor subunit"/>
    <property type="match status" value="1"/>
</dbReference>
<evidence type="ECO:0000259" key="5">
    <source>
        <dbReference type="PROSITE" id="PS51925"/>
    </source>
</evidence>
<reference evidence="7" key="1">
    <citation type="submission" date="2016-06" db="EMBL/GenBank/DDBJ databases">
        <title>Parallel loss of symbiosis genes in relatives of nitrogen-fixing non-legume Parasponia.</title>
        <authorList>
            <person name="Van Velzen R."/>
            <person name="Holmer R."/>
            <person name="Bu F."/>
            <person name="Rutten L."/>
            <person name="Van Zeijl A."/>
            <person name="Liu W."/>
            <person name="Santuari L."/>
            <person name="Cao Q."/>
            <person name="Sharma T."/>
            <person name="Shen D."/>
            <person name="Roswanjaya Y."/>
            <person name="Wardhani T."/>
            <person name="Kalhor M.S."/>
            <person name="Jansen J."/>
            <person name="Van den Hoogen J."/>
            <person name="Gungor B."/>
            <person name="Hartog M."/>
            <person name="Hontelez J."/>
            <person name="Verver J."/>
            <person name="Yang W.-C."/>
            <person name="Schijlen E."/>
            <person name="Repin R."/>
            <person name="Schilthuizen M."/>
            <person name="Schranz E."/>
            <person name="Heidstra R."/>
            <person name="Miyata K."/>
            <person name="Fedorova E."/>
            <person name="Kohlen W."/>
            <person name="Bisseling T."/>
            <person name="Smit S."/>
            <person name="Geurts R."/>
        </authorList>
    </citation>
    <scope>NUCLEOTIDE SEQUENCE [LARGE SCALE GENOMIC DNA]</scope>
    <source>
        <strain evidence="7">cv. WU1-14</strain>
    </source>
</reference>
<name>A0A2P5BK75_PARAD</name>